<keyword evidence="1" id="KW-0805">Transcription regulation</keyword>
<dbReference type="PANTHER" id="PTHR43132:SF6">
    <property type="entry name" value="HTH-TYPE TRANSCRIPTIONAL REPRESSOR CZRA"/>
    <property type="match status" value="1"/>
</dbReference>
<dbReference type="NCBIfam" id="NF033788">
    <property type="entry name" value="HTH_metalloreg"/>
    <property type="match status" value="1"/>
</dbReference>
<evidence type="ECO:0000313" key="7">
    <source>
        <dbReference type="Proteomes" id="UP000886861"/>
    </source>
</evidence>
<dbReference type="PROSITE" id="PS50987">
    <property type="entry name" value="HTH_ARSR_2"/>
    <property type="match status" value="1"/>
</dbReference>
<dbReference type="InterPro" id="IPR011991">
    <property type="entry name" value="ArsR-like_HTH"/>
</dbReference>
<dbReference type="InterPro" id="IPR036388">
    <property type="entry name" value="WH-like_DNA-bd_sf"/>
</dbReference>
<dbReference type="InterPro" id="IPR036390">
    <property type="entry name" value="WH_DNA-bd_sf"/>
</dbReference>
<dbReference type="CDD" id="cd00090">
    <property type="entry name" value="HTH_ARSR"/>
    <property type="match status" value="1"/>
</dbReference>
<evidence type="ECO:0000259" key="5">
    <source>
        <dbReference type="PROSITE" id="PS50987"/>
    </source>
</evidence>
<organism evidence="6 7">
    <name type="scientific">Candidatus Caccopulliclostridium gallistercoris</name>
    <dbReference type="NCBI Taxonomy" id="2840719"/>
    <lineage>
        <taxon>Bacteria</taxon>
        <taxon>Bacillati</taxon>
        <taxon>Bacillota</taxon>
        <taxon>Clostridia</taxon>
        <taxon>Candidatus Caccopulliclostridium</taxon>
    </lineage>
</organism>
<keyword evidence="4" id="KW-0105">Cadmium resistance</keyword>
<dbReference type="EMBL" id="DVOJ01000007">
    <property type="protein sequence ID" value="HIV01375.1"/>
    <property type="molecule type" value="Genomic_DNA"/>
</dbReference>
<evidence type="ECO:0000256" key="1">
    <source>
        <dbReference type="ARBA" id="ARBA00023015"/>
    </source>
</evidence>
<evidence type="ECO:0000256" key="4">
    <source>
        <dbReference type="ARBA" id="ARBA00043263"/>
    </source>
</evidence>
<dbReference type="SMART" id="SM00418">
    <property type="entry name" value="HTH_ARSR"/>
    <property type="match status" value="1"/>
</dbReference>
<dbReference type="GO" id="GO:0046686">
    <property type="term" value="P:response to cadmium ion"/>
    <property type="evidence" value="ECO:0007669"/>
    <property type="project" value="UniProtKB-KW"/>
</dbReference>
<evidence type="ECO:0000256" key="2">
    <source>
        <dbReference type="ARBA" id="ARBA00023125"/>
    </source>
</evidence>
<dbReference type="InterPro" id="IPR001845">
    <property type="entry name" value="HTH_ArsR_DNA-bd_dom"/>
</dbReference>
<dbReference type="PROSITE" id="PS00846">
    <property type="entry name" value="HTH_ARSR_1"/>
    <property type="match status" value="1"/>
</dbReference>
<feature type="domain" description="HTH arsR-type" evidence="5">
    <location>
        <begin position="26"/>
        <end position="120"/>
    </location>
</feature>
<dbReference type="SUPFAM" id="SSF46785">
    <property type="entry name" value="Winged helix' DNA-binding domain"/>
    <property type="match status" value="1"/>
</dbReference>
<dbReference type="PANTHER" id="PTHR43132">
    <property type="entry name" value="ARSENICAL RESISTANCE OPERON REPRESSOR ARSR-RELATED"/>
    <property type="match status" value="1"/>
</dbReference>
<name>A0A9D1SYF5_9FIRM</name>
<keyword evidence="2" id="KW-0238">DNA-binding</keyword>
<dbReference type="Pfam" id="PF01022">
    <property type="entry name" value="HTH_5"/>
    <property type="match status" value="1"/>
</dbReference>
<dbReference type="GO" id="GO:0003677">
    <property type="term" value="F:DNA binding"/>
    <property type="evidence" value="ECO:0007669"/>
    <property type="project" value="UniProtKB-KW"/>
</dbReference>
<dbReference type="InterPro" id="IPR051011">
    <property type="entry name" value="Metal_resp_trans_reg"/>
</dbReference>
<dbReference type="InterPro" id="IPR018334">
    <property type="entry name" value="ArsR_HTH"/>
</dbReference>
<dbReference type="Gene3D" id="1.10.10.10">
    <property type="entry name" value="Winged helix-like DNA-binding domain superfamily/Winged helix DNA-binding domain"/>
    <property type="match status" value="1"/>
</dbReference>
<dbReference type="GO" id="GO:0003700">
    <property type="term" value="F:DNA-binding transcription factor activity"/>
    <property type="evidence" value="ECO:0007669"/>
    <property type="project" value="InterPro"/>
</dbReference>
<proteinExistence type="predicted"/>
<protein>
    <submittedName>
        <fullName evidence="6">Winged helix-turn-helix transcriptional regulator</fullName>
    </submittedName>
</protein>
<dbReference type="PRINTS" id="PR00778">
    <property type="entry name" value="HTHARSR"/>
</dbReference>
<sequence length="120" mass="14014">MGKRELVCDCEVIHEDIVNKVKKNMLNEEVLLMMADFYKAFSDSTRVKIIDAIYENELCVCDISVLLNMTKSAVSHQLKYLREMNLIKARKTGKEVYYSLADKHVKEVFEISKEHILERV</sequence>
<keyword evidence="3" id="KW-0804">Transcription</keyword>
<gene>
    <name evidence="6" type="ORF">IAA62_02335</name>
</gene>
<evidence type="ECO:0000313" key="6">
    <source>
        <dbReference type="EMBL" id="HIV01375.1"/>
    </source>
</evidence>
<comment type="caution">
    <text evidence="6">The sequence shown here is derived from an EMBL/GenBank/DDBJ whole genome shotgun (WGS) entry which is preliminary data.</text>
</comment>
<accession>A0A9D1SYF5</accession>
<dbReference type="AlphaFoldDB" id="A0A9D1SYF5"/>
<reference evidence="6" key="2">
    <citation type="journal article" date="2021" name="PeerJ">
        <title>Extensive microbial diversity within the chicken gut microbiome revealed by metagenomics and culture.</title>
        <authorList>
            <person name="Gilroy R."/>
            <person name="Ravi A."/>
            <person name="Getino M."/>
            <person name="Pursley I."/>
            <person name="Horton D.L."/>
            <person name="Alikhan N.F."/>
            <person name="Baker D."/>
            <person name="Gharbi K."/>
            <person name="Hall N."/>
            <person name="Watson M."/>
            <person name="Adriaenssens E.M."/>
            <person name="Foster-Nyarko E."/>
            <person name="Jarju S."/>
            <person name="Secka A."/>
            <person name="Antonio M."/>
            <person name="Oren A."/>
            <person name="Chaudhuri R.R."/>
            <person name="La Ragione R."/>
            <person name="Hildebrand F."/>
            <person name="Pallen M.J."/>
        </authorList>
    </citation>
    <scope>NUCLEOTIDE SEQUENCE</scope>
    <source>
        <strain evidence="6">CHK186-9395</strain>
    </source>
</reference>
<evidence type="ECO:0000256" key="3">
    <source>
        <dbReference type="ARBA" id="ARBA00023163"/>
    </source>
</evidence>
<dbReference type="Proteomes" id="UP000886861">
    <property type="component" value="Unassembled WGS sequence"/>
</dbReference>
<reference evidence="6" key="1">
    <citation type="submission" date="2020-10" db="EMBL/GenBank/DDBJ databases">
        <authorList>
            <person name="Gilroy R."/>
        </authorList>
    </citation>
    <scope>NUCLEOTIDE SEQUENCE</scope>
    <source>
        <strain evidence="6">CHK186-9395</strain>
    </source>
</reference>